<evidence type="ECO:0000256" key="3">
    <source>
        <dbReference type="ARBA" id="ARBA00007379"/>
    </source>
</evidence>
<keyword evidence="10 12" id="KW-0472">Membrane</keyword>
<evidence type="ECO:0000256" key="5">
    <source>
        <dbReference type="ARBA" id="ARBA00021907"/>
    </source>
</evidence>
<dbReference type="Pfam" id="PF18075">
    <property type="entry name" value="FtsX_ECD"/>
    <property type="match status" value="1"/>
</dbReference>
<evidence type="ECO:0000259" key="14">
    <source>
        <dbReference type="Pfam" id="PF02687"/>
    </source>
</evidence>
<dbReference type="PANTHER" id="PTHR47755">
    <property type="entry name" value="CELL DIVISION PROTEIN FTSX"/>
    <property type="match status" value="1"/>
</dbReference>
<feature type="domain" description="FtsX extracellular" evidence="15">
    <location>
        <begin position="57"/>
        <end position="155"/>
    </location>
</feature>
<dbReference type="InterPro" id="IPR004513">
    <property type="entry name" value="FtsX"/>
</dbReference>
<keyword evidence="8 13" id="KW-0812">Transmembrane</keyword>
<dbReference type="PANTHER" id="PTHR47755:SF1">
    <property type="entry name" value="CELL DIVISION PROTEIN FTSX"/>
    <property type="match status" value="1"/>
</dbReference>
<dbReference type="RefSeq" id="WP_290197749.1">
    <property type="nucleotide sequence ID" value="NZ_CP047654.1"/>
</dbReference>
<evidence type="ECO:0000256" key="12">
    <source>
        <dbReference type="PIRNR" id="PIRNR003097"/>
    </source>
</evidence>
<evidence type="ECO:0000256" key="11">
    <source>
        <dbReference type="ARBA" id="ARBA00023306"/>
    </source>
</evidence>
<comment type="subunit">
    <text evidence="4">Forms a membrane-associated complex with FtsE.</text>
</comment>
<keyword evidence="7 12" id="KW-0132">Cell division</keyword>
<dbReference type="Proteomes" id="UP001180840">
    <property type="component" value="Unassembled WGS sequence"/>
</dbReference>
<sequence>MNNISYVLREGFAGLGRNITMTVALIITTAISLALLGTGVLVSKMTADTKDIYLDRVEVMVQLNEEISAGDADCSQPACLEVRDTLQAQEGVESVTFRSREQSYQRFVEVFGETDPLLVQETSPDALPAALHVRLEDPTDPSPLQAVADLPQVDRIIDQTEDVRGATSNLDAIRNATFILAVIQAVAAIFLIVNMVQISAFQRRDQVSLMRLVGASRWFTQAPFVIEATVATLIGAVVAVGGMLLGKNYVIDPALAGLVRSQLIAPITGADIWAVMPRIGLGGVLFAGLAAYVTLRAYVRK</sequence>
<comment type="caution">
    <text evidence="16">The sequence shown here is derived from an EMBL/GenBank/DDBJ whole genome shotgun (WGS) entry which is preliminary data.</text>
</comment>
<evidence type="ECO:0000256" key="1">
    <source>
        <dbReference type="ARBA" id="ARBA00003552"/>
    </source>
</evidence>
<evidence type="ECO:0000313" key="17">
    <source>
        <dbReference type="Proteomes" id="UP001180840"/>
    </source>
</evidence>
<accession>A0ABU1ZWK7</accession>
<keyword evidence="17" id="KW-1185">Reference proteome</keyword>
<dbReference type="NCBIfam" id="NF038346">
    <property type="entry name" value="FtsX_actino"/>
    <property type="match status" value="1"/>
</dbReference>
<feature type="transmembrane region" description="Helical" evidence="13">
    <location>
        <begin position="178"/>
        <end position="201"/>
    </location>
</feature>
<dbReference type="InterPro" id="IPR040690">
    <property type="entry name" value="FtsX_ECD"/>
</dbReference>
<reference evidence="16" key="1">
    <citation type="submission" date="2023-07" db="EMBL/GenBank/DDBJ databases">
        <title>Sequencing the genomes of 1000 actinobacteria strains.</title>
        <authorList>
            <person name="Klenk H.-P."/>
        </authorList>
    </citation>
    <scope>NUCLEOTIDE SEQUENCE</scope>
    <source>
        <strain evidence="16">DSM 107476</strain>
    </source>
</reference>
<keyword evidence="11 12" id="KW-0131">Cell cycle</keyword>
<evidence type="ECO:0000256" key="13">
    <source>
        <dbReference type="SAM" id="Phobius"/>
    </source>
</evidence>
<evidence type="ECO:0000259" key="15">
    <source>
        <dbReference type="Pfam" id="PF18075"/>
    </source>
</evidence>
<evidence type="ECO:0000256" key="4">
    <source>
        <dbReference type="ARBA" id="ARBA00011160"/>
    </source>
</evidence>
<dbReference type="PIRSF" id="PIRSF003097">
    <property type="entry name" value="FtsX"/>
    <property type="match status" value="1"/>
</dbReference>
<gene>
    <name evidence="16" type="ORF">J2S39_000429</name>
</gene>
<evidence type="ECO:0000256" key="7">
    <source>
        <dbReference type="ARBA" id="ARBA00022618"/>
    </source>
</evidence>
<evidence type="ECO:0000256" key="8">
    <source>
        <dbReference type="ARBA" id="ARBA00022692"/>
    </source>
</evidence>
<evidence type="ECO:0000256" key="10">
    <source>
        <dbReference type="ARBA" id="ARBA00023136"/>
    </source>
</evidence>
<evidence type="ECO:0000256" key="9">
    <source>
        <dbReference type="ARBA" id="ARBA00022989"/>
    </source>
</evidence>
<comment type="similarity">
    <text evidence="3 12">Belongs to the ABC-4 integral membrane protein family. FtsX subfamily.</text>
</comment>
<evidence type="ECO:0000256" key="2">
    <source>
        <dbReference type="ARBA" id="ARBA00004651"/>
    </source>
</evidence>
<name>A0ABU1ZWK7_9CORY</name>
<dbReference type="InterPro" id="IPR047929">
    <property type="entry name" value="FtsX_actino"/>
</dbReference>
<feature type="transmembrane region" description="Helical" evidence="13">
    <location>
        <begin position="21"/>
        <end position="42"/>
    </location>
</feature>
<keyword evidence="9 13" id="KW-1133">Transmembrane helix</keyword>
<proteinExistence type="inferred from homology"/>
<organism evidence="16 17">
    <name type="scientific">Corynebacterium guangdongense</name>
    <dbReference type="NCBI Taxonomy" id="1783348"/>
    <lineage>
        <taxon>Bacteria</taxon>
        <taxon>Bacillati</taxon>
        <taxon>Actinomycetota</taxon>
        <taxon>Actinomycetes</taxon>
        <taxon>Mycobacteriales</taxon>
        <taxon>Corynebacteriaceae</taxon>
        <taxon>Corynebacterium</taxon>
    </lineage>
</organism>
<dbReference type="EMBL" id="JAVDXZ010000001">
    <property type="protein sequence ID" value="MDR7328753.1"/>
    <property type="molecule type" value="Genomic_DNA"/>
</dbReference>
<comment type="function">
    <text evidence="1">Part of the ABC transporter FtsEX involved in cellular division.</text>
</comment>
<protein>
    <recommendedName>
        <fullName evidence="5 12">Cell division protein FtsX</fullName>
    </recommendedName>
</protein>
<feature type="transmembrane region" description="Helical" evidence="13">
    <location>
        <begin position="279"/>
        <end position="299"/>
    </location>
</feature>
<feature type="domain" description="ABC3 transporter permease C-terminal" evidence="14">
    <location>
        <begin position="179"/>
        <end position="300"/>
    </location>
</feature>
<dbReference type="Pfam" id="PF02687">
    <property type="entry name" value="FtsX"/>
    <property type="match status" value="1"/>
</dbReference>
<evidence type="ECO:0000313" key="16">
    <source>
        <dbReference type="EMBL" id="MDR7328753.1"/>
    </source>
</evidence>
<dbReference type="Gene3D" id="3.30.70.3040">
    <property type="match status" value="1"/>
</dbReference>
<dbReference type="GO" id="GO:0051301">
    <property type="term" value="P:cell division"/>
    <property type="evidence" value="ECO:0007669"/>
    <property type="project" value="UniProtKB-KW"/>
</dbReference>
<comment type="subcellular location">
    <subcellularLocation>
        <location evidence="2">Cell membrane</location>
        <topology evidence="2">Multi-pass membrane protein</topology>
    </subcellularLocation>
</comment>
<evidence type="ECO:0000256" key="6">
    <source>
        <dbReference type="ARBA" id="ARBA00022475"/>
    </source>
</evidence>
<feature type="transmembrane region" description="Helical" evidence="13">
    <location>
        <begin position="222"/>
        <end position="245"/>
    </location>
</feature>
<keyword evidence="6 12" id="KW-1003">Cell membrane</keyword>
<dbReference type="InterPro" id="IPR003838">
    <property type="entry name" value="ABC3_permease_C"/>
</dbReference>